<dbReference type="EMBL" id="BMKQ01000001">
    <property type="protein sequence ID" value="GGF54757.1"/>
    <property type="molecule type" value="Genomic_DNA"/>
</dbReference>
<dbReference type="PANTHER" id="PTHR48100:SF58">
    <property type="entry name" value="PE-PGRS FAMILY PROTEIN PE_PGRS11"/>
    <property type="match status" value="1"/>
</dbReference>
<accession>A0A917F737</accession>
<reference evidence="1" key="1">
    <citation type="journal article" date="2014" name="Int. J. Syst. Evol. Microbiol.">
        <title>Complete genome sequence of Corynebacterium casei LMG S-19264T (=DSM 44701T), isolated from a smear-ripened cheese.</title>
        <authorList>
            <consortium name="US DOE Joint Genome Institute (JGI-PGF)"/>
            <person name="Walter F."/>
            <person name="Albersmeier A."/>
            <person name="Kalinowski J."/>
            <person name="Ruckert C."/>
        </authorList>
    </citation>
    <scope>NUCLEOTIDE SEQUENCE</scope>
    <source>
        <strain evidence="1">CGMCC 1.16067</strain>
    </source>
</reference>
<reference evidence="1" key="2">
    <citation type="submission" date="2020-09" db="EMBL/GenBank/DDBJ databases">
        <authorList>
            <person name="Sun Q."/>
            <person name="Zhou Y."/>
        </authorList>
    </citation>
    <scope>NUCLEOTIDE SEQUENCE</scope>
    <source>
        <strain evidence="1">CGMCC 1.16067</strain>
    </source>
</reference>
<dbReference type="Gene3D" id="3.40.50.1240">
    <property type="entry name" value="Phosphoglycerate mutase-like"/>
    <property type="match status" value="1"/>
</dbReference>
<sequence length="213" mass="22954">MELILVRHAETTSNVSRAIDTAHPGADLTDLGARQAADVASYLAGTSVGAMYVSPRLRTRRTAEPLAAALGLEPELRDGLVEISAGDWEMSTSEERRSEYATTVAAWLTGDVSARIPGGEQPDSVFARFDAVVDEALASGHERVLVVSHGAVLRAWCGARVQGLNPESLRERPLRNTAVIRIERAGERWRLLEWDARDVPGPPAPLAEDPGAQ</sequence>
<evidence type="ECO:0000313" key="2">
    <source>
        <dbReference type="Proteomes" id="UP000649179"/>
    </source>
</evidence>
<dbReference type="SMART" id="SM00855">
    <property type="entry name" value="PGAM"/>
    <property type="match status" value="1"/>
</dbReference>
<dbReference type="InterPro" id="IPR013078">
    <property type="entry name" value="His_Pase_superF_clade-1"/>
</dbReference>
<evidence type="ECO:0000313" key="1">
    <source>
        <dbReference type="EMBL" id="GGF54757.1"/>
    </source>
</evidence>
<dbReference type="RefSeq" id="WP_188780573.1">
    <property type="nucleotide sequence ID" value="NZ_BMKQ01000001.1"/>
</dbReference>
<dbReference type="GO" id="GO:0005737">
    <property type="term" value="C:cytoplasm"/>
    <property type="evidence" value="ECO:0007669"/>
    <property type="project" value="TreeGrafter"/>
</dbReference>
<proteinExistence type="predicted"/>
<dbReference type="CDD" id="cd07067">
    <property type="entry name" value="HP_PGM_like"/>
    <property type="match status" value="1"/>
</dbReference>
<dbReference type="SUPFAM" id="SSF53254">
    <property type="entry name" value="Phosphoglycerate mutase-like"/>
    <property type="match status" value="1"/>
</dbReference>
<dbReference type="Proteomes" id="UP000649179">
    <property type="component" value="Unassembled WGS sequence"/>
</dbReference>
<organism evidence="1 2">
    <name type="scientific">Marmoricola endophyticus</name>
    <dbReference type="NCBI Taxonomy" id="2040280"/>
    <lineage>
        <taxon>Bacteria</taxon>
        <taxon>Bacillati</taxon>
        <taxon>Actinomycetota</taxon>
        <taxon>Actinomycetes</taxon>
        <taxon>Propionibacteriales</taxon>
        <taxon>Nocardioidaceae</taxon>
        <taxon>Marmoricola</taxon>
    </lineage>
</organism>
<keyword evidence="2" id="KW-1185">Reference proteome</keyword>
<gene>
    <name evidence="1" type="ORF">GCM10011519_30840</name>
</gene>
<dbReference type="InterPro" id="IPR029033">
    <property type="entry name" value="His_PPase_superfam"/>
</dbReference>
<dbReference type="InterPro" id="IPR050275">
    <property type="entry name" value="PGM_Phosphatase"/>
</dbReference>
<dbReference type="AlphaFoldDB" id="A0A917F737"/>
<name>A0A917F737_9ACTN</name>
<dbReference type="Pfam" id="PF00300">
    <property type="entry name" value="His_Phos_1"/>
    <property type="match status" value="1"/>
</dbReference>
<comment type="caution">
    <text evidence="1">The sequence shown here is derived from an EMBL/GenBank/DDBJ whole genome shotgun (WGS) entry which is preliminary data.</text>
</comment>
<dbReference type="GO" id="GO:0016853">
    <property type="term" value="F:isomerase activity"/>
    <property type="evidence" value="ECO:0007669"/>
    <property type="project" value="UniProtKB-KW"/>
</dbReference>
<protein>
    <submittedName>
        <fullName evidence="1">Isomerase</fullName>
    </submittedName>
</protein>
<dbReference type="PANTHER" id="PTHR48100">
    <property type="entry name" value="BROAD-SPECIFICITY PHOSPHATASE YOR283W-RELATED"/>
    <property type="match status" value="1"/>
</dbReference>
<dbReference type="GO" id="GO:0016791">
    <property type="term" value="F:phosphatase activity"/>
    <property type="evidence" value="ECO:0007669"/>
    <property type="project" value="TreeGrafter"/>
</dbReference>
<keyword evidence="1" id="KW-0413">Isomerase</keyword>